<evidence type="ECO:0000313" key="2">
    <source>
        <dbReference type="Proteomes" id="UP001482620"/>
    </source>
</evidence>
<proteinExistence type="predicted"/>
<reference evidence="1 2" key="1">
    <citation type="submission" date="2021-06" db="EMBL/GenBank/DDBJ databases">
        <authorList>
            <person name="Palmer J.M."/>
        </authorList>
    </citation>
    <scope>NUCLEOTIDE SEQUENCE [LARGE SCALE GENOMIC DNA]</scope>
    <source>
        <strain evidence="2">if_2019</strain>
        <tissue evidence="1">Muscle</tissue>
    </source>
</reference>
<organism evidence="1 2">
    <name type="scientific">Ilyodon furcidens</name>
    <name type="common">goldbreast splitfin</name>
    <dbReference type="NCBI Taxonomy" id="33524"/>
    <lineage>
        <taxon>Eukaryota</taxon>
        <taxon>Metazoa</taxon>
        <taxon>Chordata</taxon>
        <taxon>Craniata</taxon>
        <taxon>Vertebrata</taxon>
        <taxon>Euteleostomi</taxon>
        <taxon>Actinopterygii</taxon>
        <taxon>Neopterygii</taxon>
        <taxon>Teleostei</taxon>
        <taxon>Neoteleostei</taxon>
        <taxon>Acanthomorphata</taxon>
        <taxon>Ovalentaria</taxon>
        <taxon>Atherinomorphae</taxon>
        <taxon>Cyprinodontiformes</taxon>
        <taxon>Goodeidae</taxon>
        <taxon>Ilyodon</taxon>
    </lineage>
</organism>
<gene>
    <name evidence="1" type="ORF">ILYODFUR_006530</name>
</gene>
<protein>
    <submittedName>
        <fullName evidence="1">Uncharacterized protein</fullName>
    </submittedName>
</protein>
<comment type="caution">
    <text evidence="1">The sequence shown here is derived from an EMBL/GenBank/DDBJ whole genome shotgun (WGS) entry which is preliminary data.</text>
</comment>
<keyword evidence="2" id="KW-1185">Reference proteome</keyword>
<dbReference type="EMBL" id="JAHRIQ010104671">
    <property type="protein sequence ID" value="MEQ2254728.1"/>
    <property type="molecule type" value="Genomic_DNA"/>
</dbReference>
<dbReference type="Proteomes" id="UP001482620">
    <property type="component" value="Unassembled WGS sequence"/>
</dbReference>
<name>A0ABV0VEG8_9TELE</name>
<sequence>MLFFFVMCYNPQERKSESAGQTSKIIGIEQENPDCCISPAKVLVIQIIIQLSWPVISCVPVIQVHVFISFYYPVSYWNMPAFAEKRRKAEVSLKDSDHMVPIHSECTLPTP</sequence>
<accession>A0ABV0VEG8</accession>
<evidence type="ECO:0000313" key="1">
    <source>
        <dbReference type="EMBL" id="MEQ2254728.1"/>
    </source>
</evidence>